<dbReference type="Gene3D" id="1.10.472.50">
    <property type="entry name" value="HD-domain/PDEase-like"/>
    <property type="match status" value="1"/>
</dbReference>
<organism evidence="2 3">
    <name type="scientific">Halobacillus litoralis</name>
    <dbReference type="NCBI Taxonomy" id="45668"/>
    <lineage>
        <taxon>Bacteria</taxon>
        <taxon>Bacillati</taxon>
        <taxon>Bacillota</taxon>
        <taxon>Bacilli</taxon>
        <taxon>Bacillales</taxon>
        <taxon>Bacillaceae</taxon>
        <taxon>Halobacillus</taxon>
    </lineage>
</organism>
<dbReference type="PANTHER" id="PTHR33594:SF1">
    <property type="entry name" value="HD_PDEASE DOMAIN-CONTAINING PROTEIN"/>
    <property type="match status" value="1"/>
</dbReference>
<feature type="domain" description="HD" evidence="1">
    <location>
        <begin position="26"/>
        <end position="125"/>
    </location>
</feature>
<sequence>MKKAERIEKIKAYAAGQFAEDATGHDYEHMKRVAHWAASIAREEEGDPFMCEAAGWLHDVGDRKLTKNPEQALKDRDAFLLSLSFTEKEIEELDASIRDVSFSKGRVPVTRTGKIVQDADRLDAVGAIGIARTFAYGGAHGQSLYSPDGVKDSFSHFEEKLLKLASLMNTETGKREARKRHSFMVQFLEEMRNDIHITDEGVQHHDK</sequence>
<comment type="caution">
    <text evidence="2">The sequence shown here is derived from an EMBL/GenBank/DDBJ whole genome shotgun (WGS) entry which is preliminary data.</text>
</comment>
<dbReference type="SMART" id="SM00471">
    <property type="entry name" value="HDc"/>
    <property type="match status" value="1"/>
</dbReference>
<dbReference type="Gene3D" id="1.20.58.1910">
    <property type="match status" value="1"/>
</dbReference>
<reference evidence="2 3" key="1">
    <citation type="submission" date="2019-11" db="EMBL/GenBank/DDBJ databases">
        <title>Genome sequences of 17 halophilic strains isolated from different environments.</title>
        <authorList>
            <person name="Furrow R.E."/>
        </authorList>
    </citation>
    <scope>NUCLEOTIDE SEQUENCE [LARGE SCALE GENOMIC DNA]</scope>
    <source>
        <strain evidence="2 3">22511_23_Filter</strain>
    </source>
</reference>
<dbReference type="SUPFAM" id="SSF109604">
    <property type="entry name" value="HD-domain/PDEase-like"/>
    <property type="match status" value="1"/>
</dbReference>
<evidence type="ECO:0000259" key="1">
    <source>
        <dbReference type="PROSITE" id="PS51831"/>
    </source>
</evidence>
<dbReference type="InterPro" id="IPR006674">
    <property type="entry name" value="HD_domain"/>
</dbReference>
<dbReference type="RefSeq" id="WP_160835760.1">
    <property type="nucleotide sequence ID" value="NZ_WMET01000001.1"/>
</dbReference>
<dbReference type="InterPro" id="IPR003607">
    <property type="entry name" value="HD/PDEase_dom"/>
</dbReference>
<dbReference type="PANTHER" id="PTHR33594">
    <property type="entry name" value="SUPERFAMILY HYDROLASE, PUTATIVE (AFU_ORTHOLOGUE AFUA_1G03035)-RELATED"/>
    <property type="match status" value="1"/>
</dbReference>
<dbReference type="PROSITE" id="PS51831">
    <property type="entry name" value="HD"/>
    <property type="match status" value="1"/>
</dbReference>
<accession>A0A845DPN4</accession>
<gene>
    <name evidence="2" type="ORF">GLW04_05645</name>
</gene>
<dbReference type="EMBL" id="WMET01000001">
    <property type="protein sequence ID" value="MYL19366.1"/>
    <property type="molecule type" value="Genomic_DNA"/>
</dbReference>
<dbReference type="AlphaFoldDB" id="A0A845DPN4"/>
<name>A0A845DPN4_9BACI</name>
<dbReference type="Proteomes" id="UP000460949">
    <property type="component" value="Unassembled WGS sequence"/>
</dbReference>
<dbReference type="CDD" id="cd00077">
    <property type="entry name" value="HDc"/>
    <property type="match status" value="1"/>
</dbReference>
<evidence type="ECO:0000313" key="2">
    <source>
        <dbReference type="EMBL" id="MYL19366.1"/>
    </source>
</evidence>
<dbReference type="Pfam" id="PF01966">
    <property type="entry name" value="HD"/>
    <property type="match status" value="1"/>
</dbReference>
<protein>
    <submittedName>
        <fullName evidence="2">HD domain-containing protein</fullName>
    </submittedName>
</protein>
<evidence type="ECO:0000313" key="3">
    <source>
        <dbReference type="Proteomes" id="UP000460949"/>
    </source>
</evidence>
<proteinExistence type="predicted"/>